<dbReference type="GO" id="GO:0006071">
    <property type="term" value="P:glycerol metabolic process"/>
    <property type="evidence" value="ECO:0007669"/>
    <property type="project" value="InterPro"/>
</dbReference>
<evidence type="ECO:0000313" key="1">
    <source>
        <dbReference type="EMBL" id="RGD72830.1"/>
    </source>
</evidence>
<dbReference type="InterPro" id="IPR013785">
    <property type="entry name" value="Aldolase_TIM"/>
</dbReference>
<dbReference type="PANTHER" id="PTHR35787:SF1">
    <property type="entry name" value="GLYCEROL UPTAKE OPERON ANTITERMINATOR REGULATORY PROTEIN"/>
    <property type="match status" value="1"/>
</dbReference>
<protein>
    <submittedName>
        <fullName evidence="1">Glycerol-3-phosphate responsive antiterminator</fullName>
    </submittedName>
</protein>
<dbReference type="Pfam" id="PF04309">
    <property type="entry name" value="G3P_antiterm"/>
    <property type="match status" value="1"/>
</dbReference>
<dbReference type="EMBL" id="QUSK01000039">
    <property type="protein sequence ID" value="RGD72830.1"/>
    <property type="molecule type" value="Genomic_DNA"/>
</dbReference>
<evidence type="ECO:0000313" key="2">
    <source>
        <dbReference type="Proteomes" id="UP000260721"/>
    </source>
</evidence>
<dbReference type="PANTHER" id="PTHR35787">
    <property type="entry name" value="GLYCEROL UPTAKE OPERON ANTITERMINATOR REGULATORY PROTEIN"/>
    <property type="match status" value="1"/>
</dbReference>
<proteinExistence type="predicted"/>
<dbReference type="GO" id="GO:0006355">
    <property type="term" value="P:regulation of DNA-templated transcription"/>
    <property type="evidence" value="ECO:0007669"/>
    <property type="project" value="InterPro"/>
</dbReference>
<dbReference type="SUPFAM" id="SSF110391">
    <property type="entry name" value="GlpP-like"/>
    <property type="match status" value="1"/>
</dbReference>
<dbReference type="Proteomes" id="UP000260721">
    <property type="component" value="Unassembled WGS sequence"/>
</dbReference>
<accession>A0A3E3DU68</accession>
<reference evidence="1 2" key="1">
    <citation type="submission" date="2018-08" db="EMBL/GenBank/DDBJ databases">
        <title>A genome reference for cultivated species of the human gut microbiota.</title>
        <authorList>
            <person name="Zou Y."/>
            <person name="Xue W."/>
            <person name="Luo G."/>
        </authorList>
    </citation>
    <scope>NUCLEOTIDE SEQUENCE [LARGE SCALE GENOMIC DNA]</scope>
    <source>
        <strain evidence="1 2">TF08-11</strain>
    </source>
</reference>
<dbReference type="InterPro" id="IPR006699">
    <property type="entry name" value="GlpP"/>
</dbReference>
<dbReference type="RefSeq" id="WP_117447265.1">
    <property type="nucleotide sequence ID" value="NZ_CALCIP010000032.1"/>
</dbReference>
<name>A0A3E3DU68_9FIRM</name>
<sequence length="189" mass="21695">MFEDQSFHIVPSVRHLRFLDLALSSKEDWILLTCAHIGNLKEIVKYCHSHRKKVIVNHELVGGLGADKVSFQMLKKMYKVDAVMGSSAIRLSMMKKESLPTIRRISLIDSFALETTFYSIDHSPCDVIELRPAYYAIQFLKRFKEAHPCEYVAAGFIEDIDMVREVKKAGFSGVMTSCTDLWKYDPEKL</sequence>
<comment type="caution">
    <text evidence="1">The sequence shown here is derived from an EMBL/GenBank/DDBJ whole genome shotgun (WGS) entry which is preliminary data.</text>
</comment>
<dbReference type="AlphaFoldDB" id="A0A3E3DU68"/>
<dbReference type="Gene3D" id="3.20.20.70">
    <property type="entry name" value="Aldolase class I"/>
    <property type="match status" value="1"/>
</dbReference>
<dbReference type="PIRSF" id="PIRSF016897">
    <property type="entry name" value="GlpP"/>
    <property type="match status" value="1"/>
</dbReference>
<gene>
    <name evidence="1" type="ORF">DXC78_12150</name>
</gene>
<organism evidence="1 2">
    <name type="scientific">Faecalicoccus pleomorphus</name>
    <dbReference type="NCBI Taxonomy" id="1323"/>
    <lineage>
        <taxon>Bacteria</taxon>
        <taxon>Bacillati</taxon>
        <taxon>Bacillota</taxon>
        <taxon>Erysipelotrichia</taxon>
        <taxon>Erysipelotrichales</taxon>
        <taxon>Erysipelotrichaceae</taxon>
        <taxon>Faecalicoccus</taxon>
    </lineage>
</organism>